<dbReference type="EMBL" id="LUTU01000001">
    <property type="protein sequence ID" value="OAJ69284.1"/>
    <property type="molecule type" value="Genomic_DNA"/>
</dbReference>
<name>A0A1B6VQ13_9PROT</name>
<evidence type="ECO:0000313" key="1">
    <source>
        <dbReference type="EMBL" id="OAJ69284.1"/>
    </source>
</evidence>
<protein>
    <submittedName>
        <fullName evidence="1">Uncharacterized protein</fullName>
    </submittedName>
</protein>
<evidence type="ECO:0000313" key="2">
    <source>
        <dbReference type="Proteomes" id="UP000077786"/>
    </source>
</evidence>
<comment type="caution">
    <text evidence="1">The sequence shown here is derived from an EMBL/GenBank/DDBJ whole genome shotgun (WGS) entry which is preliminary data.</text>
</comment>
<gene>
    <name evidence="1" type="ORF">A0123_00093</name>
</gene>
<dbReference type="OrthoDB" id="7266513at2"/>
<sequence>MTEERPRLSAPSHSHDPEELRSARLLSLGRIPATNRAHALATKISDDLRPHLGDRAKAALGGRDKGRERRIRETGIILAGLLRHGLSGDWSAVNESPSTWFWKAARKLPVKHNAFWSKIDAMRTLGLLDHVQGLKFKNVWGNHQGHAARLRPSKTLIAMAQRYGCTPATAGEDWKLITPAPVEPLAPKELLAFTAIPTKVRGKISEDSRRPMNVPPGCEDLQAFMRALTGRLAEIEFTGCAPPVLQARFIGTREFGGRIYAHGVDNYQNGIGKTERSHITMNGEAVAELDLSASYLSIALALLGSPAPAGDPYALPGLEETYRDAIKHWFVLFWQTGKAPQKWPKKTPSVVRESIKPQEIKGPAFARYPALKDVESILPETLQASIPKPMRNWAVGQYLTGVEASIMRQAMSGILESGGIVLPMHDGVIIPCSQVAIALRAIKDACTAQLNRKIRTEVKKKYETIKSDVAQKIYCASKR</sequence>
<reference evidence="1 2" key="1">
    <citation type="submission" date="2016-03" db="EMBL/GenBank/DDBJ databases">
        <title>Draft genome sequence of Gluconobacter cerinus strain CECT 9110.</title>
        <authorList>
            <person name="Sainz F."/>
            <person name="Mas A."/>
            <person name="Torija M.J."/>
        </authorList>
    </citation>
    <scope>NUCLEOTIDE SEQUENCE [LARGE SCALE GENOMIC DNA]</scope>
    <source>
        <strain evidence="1 2">CECT 9110</strain>
    </source>
</reference>
<proteinExistence type="predicted"/>
<organism evidence="1 2">
    <name type="scientific">Gluconobacter cerinus</name>
    <dbReference type="NCBI Taxonomy" id="38307"/>
    <lineage>
        <taxon>Bacteria</taxon>
        <taxon>Pseudomonadati</taxon>
        <taxon>Pseudomonadota</taxon>
        <taxon>Alphaproteobacteria</taxon>
        <taxon>Acetobacterales</taxon>
        <taxon>Acetobacteraceae</taxon>
        <taxon>Gluconobacter</taxon>
    </lineage>
</organism>
<accession>A0A1B6VQ13</accession>
<dbReference type="Proteomes" id="UP000077786">
    <property type="component" value="Unassembled WGS sequence"/>
</dbReference>
<dbReference type="AlphaFoldDB" id="A0A1B6VQ13"/>
<dbReference type="PATRIC" id="fig|38307.3.peg.93"/>
<dbReference type="RefSeq" id="WP_064272931.1">
    <property type="nucleotide sequence ID" value="NZ_LUTU01000001.1"/>
</dbReference>